<dbReference type="Gene3D" id="3.30.465.10">
    <property type="match status" value="1"/>
</dbReference>
<evidence type="ECO:0000259" key="4">
    <source>
        <dbReference type="PROSITE" id="PS51387"/>
    </source>
</evidence>
<gene>
    <name evidence="5" type="ORF">LZC95_25050</name>
</gene>
<name>A0ABZ2KSP6_9BACT</name>
<keyword evidence="3" id="KW-0274">FAD</keyword>
<reference evidence="5 6" key="1">
    <citation type="submission" date="2021-12" db="EMBL/GenBank/DDBJ databases">
        <title>Discovery of the Pendulisporaceae a myxobacterial family with distinct sporulation behavior and unique specialized metabolism.</title>
        <authorList>
            <person name="Garcia R."/>
            <person name="Popoff A."/>
            <person name="Bader C.D."/>
            <person name="Loehr J."/>
            <person name="Walesch S."/>
            <person name="Walt C."/>
            <person name="Boldt J."/>
            <person name="Bunk B."/>
            <person name="Haeckl F.J.F.P.J."/>
            <person name="Gunesch A.P."/>
            <person name="Birkelbach J."/>
            <person name="Nuebel U."/>
            <person name="Pietschmann T."/>
            <person name="Bach T."/>
            <person name="Mueller R."/>
        </authorList>
    </citation>
    <scope>NUCLEOTIDE SEQUENCE [LARGE SCALE GENOMIC DNA]</scope>
    <source>
        <strain evidence="5 6">MSr12523</strain>
    </source>
</reference>
<dbReference type="PANTHER" id="PTHR46568:SF1">
    <property type="entry name" value="ALKYLDIHYDROXYACETONEPHOSPHATE SYNTHASE, PEROXISOMAL"/>
    <property type="match status" value="1"/>
</dbReference>
<evidence type="ECO:0000313" key="6">
    <source>
        <dbReference type="Proteomes" id="UP001379533"/>
    </source>
</evidence>
<evidence type="ECO:0000256" key="3">
    <source>
        <dbReference type="ARBA" id="ARBA00022827"/>
    </source>
</evidence>
<dbReference type="InterPro" id="IPR016166">
    <property type="entry name" value="FAD-bd_PCMH"/>
</dbReference>
<keyword evidence="2" id="KW-0285">Flavoprotein</keyword>
<dbReference type="SUPFAM" id="SSF55103">
    <property type="entry name" value="FAD-linked oxidases, C-terminal domain"/>
    <property type="match status" value="1"/>
</dbReference>
<dbReference type="EMBL" id="CP089982">
    <property type="protein sequence ID" value="WXB00071.1"/>
    <property type="molecule type" value="Genomic_DNA"/>
</dbReference>
<dbReference type="Proteomes" id="UP001379533">
    <property type="component" value="Chromosome"/>
</dbReference>
<dbReference type="Pfam" id="PF02913">
    <property type="entry name" value="FAD-oxidase_C"/>
    <property type="match status" value="1"/>
</dbReference>
<keyword evidence="6" id="KW-1185">Reference proteome</keyword>
<dbReference type="InterPro" id="IPR004113">
    <property type="entry name" value="FAD-bd_oxidored_4_C"/>
</dbReference>
<dbReference type="PROSITE" id="PS51387">
    <property type="entry name" value="FAD_PCMH"/>
    <property type="match status" value="1"/>
</dbReference>
<dbReference type="PANTHER" id="PTHR46568">
    <property type="entry name" value="ALKYLDIHYDROXYACETONEPHOSPHATE SYNTHASE, PEROXISOMAL"/>
    <property type="match status" value="1"/>
</dbReference>
<dbReference type="Gene3D" id="1.10.45.10">
    <property type="entry name" value="Vanillyl-alcohol Oxidase, Chain A, domain 4"/>
    <property type="match status" value="1"/>
</dbReference>
<dbReference type="InterPro" id="IPR016169">
    <property type="entry name" value="FAD-bd_PCMH_sub2"/>
</dbReference>
<evidence type="ECO:0000256" key="2">
    <source>
        <dbReference type="ARBA" id="ARBA00022630"/>
    </source>
</evidence>
<dbReference type="Gene3D" id="3.30.70.3450">
    <property type="match status" value="1"/>
</dbReference>
<comment type="similarity">
    <text evidence="1">Belongs to the FAD-binding oxidoreductase/transferase type 4 family.</text>
</comment>
<accession>A0ABZ2KSP6</accession>
<feature type="domain" description="FAD-binding PCMH-type" evidence="4">
    <location>
        <begin position="44"/>
        <end position="220"/>
    </location>
</feature>
<dbReference type="Pfam" id="PF01565">
    <property type="entry name" value="FAD_binding_4"/>
    <property type="match status" value="1"/>
</dbReference>
<dbReference type="RefSeq" id="WP_394850711.1">
    <property type="nucleotide sequence ID" value="NZ_CP089982.1"/>
</dbReference>
<dbReference type="InterPro" id="IPR006094">
    <property type="entry name" value="Oxid_FAD_bind_N"/>
</dbReference>
<organism evidence="5 6">
    <name type="scientific">Pendulispora brunnea</name>
    <dbReference type="NCBI Taxonomy" id="2905690"/>
    <lineage>
        <taxon>Bacteria</taxon>
        <taxon>Pseudomonadati</taxon>
        <taxon>Myxococcota</taxon>
        <taxon>Myxococcia</taxon>
        <taxon>Myxococcales</taxon>
        <taxon>Sorangiineae</taxon>
        <taxon>Pendulisporaceae</taxon>
        <taxon>Pendulispora</taxon>
    </lineage>
</organism>
<dbReference type="SUPFAM" id="SSF56176">
    <property type="entry name" value="FAD-binding/transporter-associated domain-like"/>
    <property type="match status" value="1"/>
</dbReference>
<evidence type="ECO:0000313" key="5">
    <source>
        <dbReference type="EMBL" id="WXB00071.1"/>
    </source>
</evidence>
<evidence type="ECO:0000256" key="1">
    <source>
        <dbReference type="ARBA" id="ARBA00008000"/>
    </source>
</evidence>
<dbReference type="Gene3D" id="3.30.300.330">
    <property type="match status" value="1"/>
</dbReference>
<dbReference type="InterPro" id="IPR016171">
    <property type="entry name" value="Vanillyl_alc_oxidase_C-sub2"/>
</dbReference>
<proteinExistence type="inferred from homology"/>
<dbReference type="InterPro" id="IPR025650">
    <property type="entry name" value="Alkyl-DHAP_Synthase"/>
</dbReference>
<dbReference type="InterPro" id="IPR016164">
    <property type="entry name" value="FAD-linked_Oxase-like_C"/>
</dbReference>
<dbReference type="InterPro" id="IPR036318">
    <property type="entry name" value="FAD-bd_PCMH-like_sf"/>
</dbReference>
<protein>
    <submittedName>
        <fullName evidence="5">FAD-binding oxidoreductase</fullName>
    </submittedName>
</protein>
<sequence length="524" mass="56499">MSELSIELERALPSLRRSTDSADRVAYARDLWPRHHLAVRAGNVAEHRPGVIVWPASTEEVQSLVQWARRTRTPLVPFGAGSGVCAGILPREDVVVVDLKRMNRWRAFDPNAPSLDVEAGHMGLPLEEELGRHGFTLGHFPSSILCSTVGGWVAARSAGQNSGYYGKIEDMVASLECVTGRGEVVRLHRRTNGPDLVPLVVGSEGTLAIVTSATLRLHRAPESRGFASWSFPSTEDGWEAMRVLFQSGLRPAVCRLYDPFDAMLARRGSVKSHASGKKKAPGAGAAALRALLRRPAAFNALVDSGLGTKAFGGALIVAVFEGQGEQPTRDAEAARRLVESCRGEYLGEGPARRWMAHRYSISYRQAPTIASGLFLDTMEVCATWSRLGALYHGVRRALGESVFVMAHLSHAYPDGCCIYFSFAGSAAPGARAGEWDAACERVYDATWQRALDAAIAAGGTLAHHHGAGRSKAPRLGRELGRGVEVVRALKRAFDPDSVLNPGNLIPPIEPFPYADDAHAKAVHA</sequence>